<dbReference type="AlphaFoldDB" id="A0A9D4ZKX2"/>
<dbReference type="InterPro" id="IPR025486">
    <property type="entry name" value="DUF4378"/>
</dbReference>
<evidence type="ECO:0000259" key="3">
    <source>
        <dbReference type="Pfam" id="PF14383"/>
    </source>
</evidence>
<gene>
    <name evidence="4" type="ORF">GOP47_0007426</name>
</gene>
<dbReference type="Pfam" id="PF14383">
    <property type="entry name" value="VARLMGL"/>
    <property type="match status" value="1"/>
</dbReference>
<feature type="compositionally biased region" description="Basic and acidic residues" evidence="1">
    <location>
        <begin position="378"/>
        <end position="390"/>
    </location>
</feature>
<accession>A0A9D4ZKX2</accession>
<evidence type="ECO:0000256" key="1">
    <source>
        <dbReference type="SAM" id="MobiDB-lite"/>
    </source>
</evidence>
<name>A0A9D4ZKX2_ADICA</name>
<feature type="region of interest" description="Disordered" evidence="1">
    <location>
        <begin position="294"/>
        <end position="463"/>
    </location>
</feature>
<sequence length="1104" mass="121151">MSDPPGKVLSNLTPGSEKRNSKLGGCAGVFFQLFDWNRRLNGKRLLPQKLLPAERPAKHGVRSHKDEKLPMAKLLLIANENRGGFPKVLTNDAEEVLNKDKTPEKKKSKRSPSVVAKLMGLETMPSPEPCKDRKQQAQENQIHPVADNRISCNPKPVTTTKTYGVERVGSAEHSSVNPQSSAINNSHNVSDTTNVRPPRALVCHKSDDPKISFFCKLPALSPRKAESALRSILSPSKTHNKLLSPIKSPLATKRGARLLEAAAKILEPNMQPSARVRGLGISSQAAAKTLLGSNAALEEQKPASSASRAPKKKSPMPIDSKKQQQSVSLRVYSDHSKAQGKLKPDKRSSNMQDTNSACKSQASLSSKRGPFTPLNQDGLKRSGSTKEESVPHVGPAAGQPRLMRSKSVREEPENGKSTAGYYNELRNAKDEKGKPDLTRQKQSSNRLSQPRVGTRNRELGASSTDEYIHELENQDPNMSMLANKGDDRNSVSADSVVTSSSSTSILNYGKLFSSHKSGTTHESANKKTQKKGDSSVMKSFLRKKGAVTDNLTKSSNAKSAKVENSQASVVSKVDEGEMISSEAQKGNNWLSSSLECITETSLDDKSPEVKSAWVSSLSEEVSEVSMKNTGREAALWEQSPKSSEAVSSLTNCSTLVDSDGVTFRVSIQSESPSAGDLHDSASSSYAHLELPSHKRKKAVSYSGKSTAAILQELLMALNSTKTKIALEDNLQIMACGSDCESSSKFSLYPRLGDDYDDSASSALVLKDDLKKTTLASTRYALCNDEWRQPSPVSTLEFPCNDDSSTFSDGIDDAQERKLLSKVGSSNHHEIISKRHHAPFPACGVEMKSCKKPFECEEQYMKDVVKTAKLSPGDIYAVKLRLPCTILDPVVFNHLEERFYQQWEWGIRPDENMYANCRSETDMHFTRSLYAEAGIQNRKLVFGCVNEAINMHLGINEHHSRQSPLQSVSATSEGHIFKSVHGQIELWRGMACCMNIDDIVEQEMSTGIGKWADFVDEVSDFAVEIESIIVRGLIDELVIDMSRRGSTTLLNNRKEYICSTPSEDPAADGDSWNALQSPSDVSYGRGLLMHLGVCVLEELVYRHCF</sequence>
<dbReference type="PANTHER" id="PTHR21726">
    <property type="entry name" value="PHOSPHATIDYLINOSITOL N-ACETYLGLUCOSAMINYLTRANSFERASE SUBUNIT P DOWN SYNDROME CRITICAL REGION PROTEIN 5 -RELATED"/>
    <property type="match status" value="1"/>
</dbReference>
<evidence type="ECO:0008006" key="6">
    <source>
        <dbReference type="Google" id="ProtNLM"/>
    </source>
</evidence>
<dbReference type="EMBL" id="JABFUD020000007">
    <property type="protein sequence ID" value="KAI5077602.1"/>
    <property type="molecule type" value="Genomic_DNA"/>
</dbReference>
<proteinExistence type="predicted"/>
<dbReference type="Pfam" id="PF14309">
    <property type="entry name" value="DUF4378"/>
    <property type="match status" value="1"/>
</dbReference>
<dbReference type="OrthoDB" id="1928505at2759"/>
<dbReference type="InterPro" id="IPR032795">
    <property type="entry name" value="DUF3741-assoc"/>
</dbReference>
<feature type="compositionally biased region" description="Polar residues" evidence="1">
    <location>
        <begin position="349"/>
        <end position="366"/>
    </location>
</feature>
<feature type="domain" description="DUF3741" evidence="3">
    <location>
        <begin position="102"/>
        <end position="126"/>
    </location>
</feature>
<evidence type="ECO:0000259" key="2">
    <source>
        <dbReference type="Pfam" id="PF14309"/>
    </source>
</evidence>
<dbReference type="PANTHER" id="PTHR21726:SF61">
    <property type="entry name" value="DNAA INITIATOR-ASSOCIATING PROTEIN"/>
    <property type="match status" value="1"/>
</dbReference>
<evidence type="ECO:0000313" key="5">
    <source>
        <dbReference type="Proteomes" id="UP000886520"/>
    </source>
</evidence>
<feature type="region of interest" description="Disordered" evidence="1">
    <location>
        <begin position="513"/>
        <end position="536"/>
    </location>
</feature>
<feature type="compositionally biased region" description="Basic and acidic residues" evidence="1">
    <location>
        <begin position="426"/>
        <end position="439"/>
    </location>
</feature>
<organism evidence="4 5">
    <name type="scientific">Adiantum capillus-veneris</name>
    <name type="common">Maidenhair fern</name>
    <dbReference type="NCBI Taxonomy" id="13818"/>
    <lineage>
        <taxon>Eukaryota</taxon>
        <taxon>Viridiplantae</taxon>
        <taxon>Streptophyta</taxon>
        <taxon>Embryophyta</taxon>
        <taxon>Tracheophyta</taxon>
        <taxon>Polypodiopsida</taxon>
        <taxon>Polypodiidae</taxon>
        <taxon>Polypodiales</taxon>
        <taxon>Pteridineae</taxon>
        <taxon>Pteridaceae</taxon>
        <taxon>Vittarioideae</taxon>
        <taxon>Adiantum</taxon>
    </lineage>
</organism>
<feature type="compositionally biased region" description="Basic and acidic residues" evidence="1">
    <location>
        <begin position="332"/>
        <end position="348"/>
    </location>
</feature>
<keyword evidence="5" id="KW-1185">Reference proteome</keyword>
<comment type="caution">
    <text evidence="4">The sequence shown here is derived from an EMBL/GenBank/DDBJ whole genome shotgun (WGS) entry which is preliminary data.</text>
</comment>
<protein>
    <recommendedName>
        <fullName evidence="6">DUF4378 domain-containing protein</fullName>
    </recommendedName>
</protein>
<feature type="region of interest" description="Disordered" evidence="1">
    <location>
        <begin position="173"/>
        <end position="194"/>
    </location>
</feature>
<feature type="domain" description="DUF4378" evidence="2">
    <location>
        <begin position="857"/>
        <end position="1035"/>
    </location>
</feature>
<reference evidence="4" key="1">
    <citation type="submission" date="2021-01" db="EMBL/GenBank/DDBJ databases">
        <title>Adiantum capillus-veneris genome.</title>
        <authorList>
            <person name="Fang Y."/>
            <person name="Liao Q."/>
        </authorList>
    </citation>
    <scope>NUCLEOTIDE SEQUENCE</scope>
    <source>
        <strain evidence="4">H3</strain>
        <tissue evidence="4">Leaf</tissue>
    </source>
</reference>
<evidence type="ECO:0000313" key="4">
    <source>
        <dbReference type="EMBL" id="KAI5077602.1"/>
    </source>
</evidence>
<dbReference type="Proteomes" id="UP000886520">
    <property type="component" value="Chromosome 7"/>
</dbReference>